<dbReference type="AlphaFoldDB" id="A0A272ES69"/>
<sequence length="404" mass="41077">MSTPAAITAEQASARTEPAVLGNGLVFLLAAGAGLAVSSIYYNQPMLSTLAHEFGASAAAIGRIPTLTQVGYALGILLLAPFGDRYDRRKVILAKTVLLALALLAMAGAQSLAQLCLLSVVVGAAASLAQDFVPAAATLAPEARRGKIVGSVMTGLLLGILLSRVVSGGVTEWLGWRVMFGLGALGIAALGVIAARRLPSFAPTTDLPYAALLGSLATLWRRHAGLRRAALAQAFLSAAFSAFWSTLAVMLAQPPFGYGATVAGAFGLAGAIGALAAPVAGGIADRKGPELVTRIGALLVFVSFAGFFLAPGNLWLLIAGTLIFDLGVQASLIAHQSIIYGLEPAARSRLNAVLIGAMFVGMAGGSALGSLALDGAGWRGVSLMAAAFALAALLVRVWPAKTKH</sequence>
<gene>
    <name evidence="6" type="ORF">BGI27_10635</name>
    <name evidence="7" type="ORF">CGU29_09720</name>
</gene>
<feature type="transmembrane region" description="Helical" evidence="4">
    <location>
        <begin position="291"/>
        <end position="309"/>
    </location>
</feature>
<evidence type="ECO:0000313" key="8">
    <source>
        <dbReference type="Proteomes" id="UP000216107"/>
    </source>
</evidence>
<name>A0A272ES69_9RHOO</name>
<feature type="transmembrane region" description="Helical" evidence="4">
    <location>
        <begin position="315"/>
        <end position="340"/>
    </location>
</feature>
<evidence type="ECO:0000259" key="5">
    <source>
        <dbReference type="PROSITE" id="PS50850"/>
    </source>
</evidence>
<dbReference type="CDD" id="cd17324">
    <property type="entry name" value="MFS_NepI_like"/>
    <property type="match status" value="1"/>
</dbReference>
<feature type="transmembrane region" description="Helical" evidence="4">
    <location>
        <begin position="230"/>
        <end position="252"/>
    </location>
</feature>
<keyword evidence="1 4" id="KW-0812">Transmembrane</keyword>
<feature type="transmembrane region" description="Helical" evidence="4">
    <location>
        <begin position="148"/>
        <end position="167"/>
    </location>
</feature>
<dbReference type="OrthoDB" id="9815356at2"/>
<dbReference type="GO" id="GO:0022857">
    <property type="term" value="F:transmembrane transporter activity"/>
    <property type="evidence" value="ECO:0007669"/>
    <property type="project" value="InterPro"/>
</dbReference>
<dbReference type="InterPro" id="IPR036259">
    <property type="entry name" value="MFS_trans_sf"/>
</dbReference>
<reference evidence="6 9" key="1">
    <citation type="submission" date="2016-08" db="EMBL/GenBank/DDBJ databases">
        <title>Candidatus Dactylopiibacterium carminicum genome sequence.</title>
        <authorList>
            <person name="Ramirez-Puebla S.T."/>
            <person name="Ormeno-Orrillo E."/>
            <person name="Vera-Ponce De Leon A."/>
            <person name="Luis L."/>
            <person name="Sanchez-Flores A."/>
            <person name="Monica R."/>
            <person name="Martinez-Romero E."/>
        </authorList>
    </citation>
    <scope>NUCLEOTIDE SEQUENCE [LARGE SCALE GENOMIC DNA]</scope>
    <source>
        <strain evidence="6">END1</strain>
    </source>
</reference>
<dbReference type="Gene3D" id="1.20.1250.20">
    <property type="entry name" value="MFS general substrate transporter like domains"/>
    <property type="match status" value="1"/>
</dbReference>
<dbReference type="InterPro" id="IPR020846">
    <property type="entry name" value="MFS_dom"/>
</dbReference>
<organism evidence="7 8">
    <name type="scientific">Candidatus Dactylopiibacterium carminicum</name>
    <dbReference type="NCBI Taxonomy" id="857335"/>
    <lineage>
        <taxon>Bacteria</taxon>
        <taxon>Pseudomonadati</taxon>
        <taxon>Pseudomonadota</taxon>
        <taxon>Betaproteobacteria</taxon>
        <taxon>Rhodocyclales</taxon>
        <taxon>Rhodocyclaceae</taxon>
        <taxon>Candidatus Dactylopiibacterium</taxon>
    </lineage>
</organism>
<evidence type="ECO:0000256" key="1">
    <source>
        <dbReference type="ARBA" id="ARBA00022692"/>
    </source>
</evidence>
<keyword evidence="3 4" id="KW-0472">Membrane</keyword>
<evidence type="ECO:0000313" key="7">
    <source>
        <dbReference type="EMBL" id="PAS92896.1"/>
    </source>
</evidence>
<feature type="transmembrane region" description="Helical" evidence="4">
    <location>
        <begin position="117"/>
        <end position="136"/>
    </location>
</feature>
<dbReference type="Proteomes" id="UP000623509">
    <property type="component" value="Unassembled WGS sequence"/>
</dbReference>
<evidence type="ECO:0000313" key="9">
    <source>
        <dbReference type="Proteomes" id="UP000623509"/>
    </source>
</evidence>
<protein>
    <submittedName>
        <fullName evidence="7">MFS transporter</fullName>
    </submittedName>
</protein>
<keyword evidence="2 4" id="KW-1133">Transmembrane helix</keyword>
<dbReference type="Proteomes" id="UP000216107">
    <property type="component" value="Unassembled WGS sequence"/>
</dbReference>
<evidence type="ECO:0000256" key="2">
    <source>
        <dbReference type="ARBA" id="ARBA00022989"/>
    </source>
</evidence>
<feature type="transmembrane region" description="Helical" evidence="4">
    <location>
        <begin position="20"/>
        <end position="42"/>
    </location>
</feature>
<proteinExistence type="predicted"/>
<feature type="transmembrane region" description="Helical" evidence="4">
    <location>
        <begin position="173"/>
        <end position="195"/>
    </location>
</feature>
<dbReference type="PANTHER" id="PTHR42910">
    <property type="entry name" value="TRANSPORTER SCO4007-RELATED"/>
    <property type="match status" value="1"/>
</dbReference>
<comment type="caution">
    <text evidence="7">The sequence shown here is derived from an EMBL/GenBank/DDBJ whole genome shotgun (WGS) entry which is preliminary data.</text>
</comment>
<accession>A0A272ES69</accession>
<dbReference type="RefSeq" id="WP_095524863.1">
    <property type="nucleotide sequence ID" value="NZ_MDUX01000033.1"/>
</dbReference>
<dbReference type="InterPro" id="IPR011701">
    <property type="entry name" value="MFS"/>
</dbReference>
<feature type="transmembrane region" description="Helical" evidence="4">
    <location>
        <begin position="92"/>
        <end position="111"/>
    </location>
</feature>
<dbReference type="EMBL" id="MDUX01000033">
    <property type="protein sequence ID" value="KAF7598920.1"/>
    <property type="molecule type" value="Genomic_DNA"/>
</dbReference>
<evidence type="ECO:0000313" key="6">
    <source>
        <dbReference type="EMBL" id="KAF7598920.1"/>
    </source>
</evidence>
<reference evidence="7 8" key="2">
    <citation type="submission" date="2017-07" db="EMBL/GenBank/DDBJ databases">
        <title>Candidatus Dactylopiibacterium carminicum, a nitrogen-fixing symbiont of the cochineal insect Dactylopius coccus and Dactylopius opuntiae (Hemiptera: Coccoidea: Dactylopiidae).</title>
        <authorList>
            <person name="Vera A."/>
        </authorList>
    </citation>
    <scope>NUCLEOTIDE SEQUENCE [LARGE SCALE GENOMIC DNA]</scope>
    <source>
        <strain evidence="7 8">NFDCM</strain>
    </source>
</reference>
<dbReference type="PANTHER" id="PTHR42910:SF1">
    <property type="entry name" value="MAJOR FACILITATOR SUPERFAMILY (MFS) PROFILE DOMAIN-CONTAINING PROTEIN"/>
    <property type="match status" value="1"/>
</dbReference>
<keyword evidence="9" id="KW-1185">Reference proteome</keyword>
<dbReference type="PROSITE" id="PS50850">
    <property type="entry name" value="MFS"/>
    <property type="match status" value="1"/>
</dbReference>
<feature type="transmembrane region" description="Helical" evidence="4">
    <location>
        <begin position="54"/>
        <end position="80"/>
    </location>
</feature>
<feature type="domain" description="Major facilitator superfamily (MFS) profile" evidence="5">
    <location>
        <begin position="25"/>
        <end position="403"/>
    </location>
</feature>
<evidence type="ECO:0000256" key="4">
    <source>
        <dbReference type="SAM" id="Phobius"/>
    </source>
</evidence>
<dbReference type="Pfam" id="PF07690">
    <property type="entry name" value="MFS_1"/>
    <property type="match status" value="1"/>
</dbReference>
<feature type="transmembrane region" description="Helical" evidence="4">
    <location>
        <begin position="258"/>
        <end position="279"/>
    </location>
</feature>
<feature type="transmembrane region" description="Helical" evidence="4">
    <location>
        <begin position="352"/>
        <end position="372"/>
    </location>
</feature>
<dbReference type="SUPFAM" id="SSF103473">
    <property type="entry name" value="MFS general substrate transporter"/>
    <property type="match status" value="1"/>
</dbReference>
<dbReference type="EMBL" id="NMRN01000027">
    <property type="protein sequence ID" value="PAS92896.1"/>
    <property type="molecule type" value="Genomic_DNA"/>
</dbReference>
<feature type="transmembrane region" description="Helical" evidence="4">
    <location>
        <begin position="378"/>
        <end position="398"/>
    </location>
</feature>
<evidence type="ECO:0000256" key="3">
    <source>
        <dbReference type="ARBA" id="ARBA00023136"/>
    </source>
</evidence>